<reference evidence="3" key="1">
    <citation type="submission" date="2023-05" db="EMBL/GenBank/DDBJ databases">
        <authorList>
            <person name="Huff M."/>
        </authorList>
    </citation>
    <scope>NUCLEOTIDE SEQUENCE</scope>
</reference>
<evidence type="ECO:0000313" key="4">
    <source>
        <dbReference type="Proteomes" id="UP000834106"/>
    </source>
</evidence>
<dbReference type="PANTHER" id="PTHR31476">
    <property type="entry name" value="PROTEIN WHAT'S THIS FACTOR 1 HOMOLOG, CHLOROPLASTIC"/>
    <property type="match status" value="1"/>
</dbReference>
<keyword evidence="1" id="KW-0812">Transmembrane</keyword>
<feature type="transmembrane region" description="Helical" evidence="1">
    <location>
        <begin position="94"/>
        <end position="110"/>
    </location>
</feature>
<dbReference type="InterPro" id="IPR045040">
    <property type="entry name" value="PORR_fam"/>
</dbReference>
<keyword evidence="1" id="KW-0472">Membrane</keyword>
<dbReference type="EMBL" id="OU503042">
    <property type="protein sequence ID" value="CAI9765069.1"/>
    <property type="molecule type" value="Genomic_DNA"/>
</dbReference>
<accession>A0AAD2DSY6</accession>
<sequence length="112" mass="12673">MRRISQFRDMPFISPYSDFSELRSGTPEKEKHAFGGVHEILSLTGDRDSVFQHEAYHNSQLIEKDVMSCVALINLVFLPPAKLIFLLLPVSSLPWIHLILYIACGMSVGIKL</sequence>
<dbReference type="GO" id="GO:0003723">
    <property type="term" value="F:RNA binding"/>
    <property type="evidence" value="ECO:0007669"/>
    <property type="project" value="InterPro"/>
</dbReference>
<keyword evidence="4" id="KW-1185">Reference proteome</keyword>
<dbReference type="PANTHER" id="PTHR31476:SF4">
    <property type="entry name" value="PROTEIN WHAT'S THIS FACTOR 1 HOMOLOG, CHLOROPLASTIC"/>
    <property type="match status" value="1"/>
</dbReference>
<feature type="domain" description="PORR" evidence="2">
    <location>
        <begin position="2"/>
        <end position="44"/>
    </location>
</feature>
<dbReference type="Pfam" id="PF11955">
    <property type="entry name" value="PORR"/>
    <property type="match status" value="1"/>
</dbReference>
<dbReference type="AlphaFoldDB" id="A0AAD2DSY6"/>
<name>A0AAD2DSY6_9LAMI</name>
<evidence type="ECO:0000259" key="2">
    <source>
        <dbReference type="Pfam" id="PF11955"/>
    </source>
</evidence>
<dbReference type="Proteomes" id="UP000834106">
    <property type="component" value="Chromosome 7"/>
</dbReference>
<organism evidence="3 4">
    <name type="scientific">Fraxinus pennsylvanica</name>
    <dbReference type="NCBI Taxonomy" id="56036"/>
    <lineage>
        <taxon>Eukaryota</taxon>
        <taxon>Viridiplantae</taxon>
        <taxon>Streptophyta</taxon>
        <taxon>Embryophyta</taxon>
        <taxon>Tracheophyta</taxon>
        <taxon>Spermatophyta</taxon>
        <taxon>Magnoliopsida</taxon>
        <taxon>eudicotyledons</taxon>
        <taxon>Gunneridae</taxon>
        <taxon>Pentapetalae</taxon>
        <taxon>asterids</taxon>
        <taxon>lamiids</taxon>
        <taxon>Lamiales</taxon>
        <taxon>Oleaceae</taxon>
        <taxon>Oleeae</taxon>
        <taxon>Fraxinus</taxon>
    </lineage>
</organism>
<protein>
    <recommendedName>
        <fullName evidence="2">PORR domain-containing protein</fullName>
    </recommendedName>
</protein>
<proteinExistence type="predicted"/>
<evidence type="ECO:0000256" key="1">
    <source>
        <dbReference type="SAM" id="Phobius"/>
    </source>
</evidence>
<evidence type="ECO:0000313" key="3">
    <source>
        <dbReference type="EMBL" id="CAI9765069.1"/>
    </source>
</evidence>
<dbReference type="InterPro" id="IPR021099">
    <property type="entry name" value="PORR_domain"/>
</dbReference>
<gene>
    <name evidence="3" type="ORF">FPE_LOCUS12499</name>
</gene>
<feature type="transmembrane region" description="Helical" evidence="1">
    <location>
        <begin position="66"/>
        <end position="88"/>
    </location>
</feature>
<keyword evidence="1" id="KW-1133">Transmembrane helix</keyword>